<name>A3IL10_9CHRO</name>
<dbReference type="eggNOG" id="COG2314">
    <property type="taxonomic scope" value="Bacteria"/>
</dbReference>
<feature type="transmembrane region" description="Helical" evidence="5">
    <location>
        <begin position="46"/>
        <end position="70"/>
    </location>
</feature>
<dbReference type="EMBL" id="AAXW01000004">
    <property type="protein sequence ID" value="EAZ92879.1"/>
    <property type="molecule type" value="Genomic_DNA"/>
</dbReference>
<dbReference type="AlphaFoldDB" id="A3IL10"/>
<evidence type="ECO:0000313" key="8">
    <source>
        <dbReference type="Proteomes" id="UP000003781"/>
    </source>
</evidence>
<dbReference type="GO" id="GO:0016020">
    <property type="term" value="C:membrane"/>
    <property type="evidence" value="ECO:0007669"/>
    <property type="project" value="UniProtKB-SubCell"/>
</dbReference>
<feature type="domain" description="TM2" evidence="6">
    <location>
        <begin position="12"/>
        <end position="65"/>
    </location>
</feature>
<protein>
    <recommendedName>
        <fullName evidence="6">TM2 domain-containing protein</fullName>
    </recommendedName>
</protein>
<organism evidence="7 8">
    <name type="scientific">Crocosphaera chwakensis CCY0110</name>
    <dbReference type="NCBI Taxonomy" id="391612"/>
    <lineage>
        <taxon>Bacteria</taxon>
        <taxon>Bacillati</taxon>
        <taxon>Cyanobacteriota</taxon>
        <taxon>Cyanophyceae</taxon>
        <taxon>Oscillatoriophycideae</taxon>
        <taxon>Chroococcales</taxon>
        <taxon>Aphanothecaceae</taxon>
        <taxon>Crocosphaera</taxon>
        <taxon>Crocosphaera chwakensis</taxon>
    </lineage>
</organism>
<keyword evidence="4 5" id="KW-0472">Membrane</keyword>
<evidence type="ECO:0000313" key="7">
    <source>
        <dbReference type="EMBL" id="EAZ92879.1"/>
    </source>
</evidence>
<evidence type="ECO:0000256" key="4">
    <source>
        <dbReference type="ARBA" id="ARBA00023136"/>
    </source>
</evidence>
<gene>
    <name evidence="7" type="ORF">CY0110_22322</name>
</gene>
<accession>A3IL10</accession>
<keyword evidence="3 5" id="KW-1133">Transmembrane helix</keyword>
<evidence type="ECO:0000256" key="1">
    <source>
        <dbReference type="ARBA" id="ARBA00004141"/>
    </source>
</evidence>
<feature type="transmembrane region" description="Helical" evidence="5">
    <location>
        <begin position="16"/>
        <end position="34"/>
    </location>
</feature>
<dbReference type="RefSeq" id="WP_008274023.1">
    <property type="nucleotide sequence ID" value="NZ_AAXW01000004.1"/>
</dbReference>
<evidence type="ECO:0000256" key="3">
    <source>
        <dbReference type="ARBA" id="ARBA00022989"/>
    </source>
</evidence>
<evidence type="ECO:0000259" key="6">
    <source>
        <dbReference type="Pfam" id="PF05154"/>
    </source>
</evidence>
<evidence type="ECO:0000256" key="2">
    <source>
        <dbReference type="ARBA" id="ARBA00022692"/>
    </source>
</evidence>
<keyword evidence="8" id="KW-1185">Reference proteome</keyword>
<comment type="caution">
    <text evidence="7">The sequence shown here is derived from an EMBL/GenBank/DDBJ whole genome shotgun (WGS) entry which is preliminary data.</text>
</comment>
<dbReference type="OrthoDB" id="9816361at2"/>
<proteinExistence type="predicted"/>
<dbReference type="Proteomes" id="UP000003781">
    <property type="component" value="Unassembled WGS sequence"/>
</dbReference>
<keyword evidence="2 5" id="KW-0812">Transmembrane</keyword>
<evidence type="ECO:0000256" key="5">
    <source>
        <dbReference type="SAM" id="Phobius"/>
    </source>
</evidence>
<dbReference type="Pfam" id="PF05154">
    <property type="entry name" value="TM2"/>
    <property type="match status" value="1"/>
</dbReference>
<sequence>MQQLEKLLSHPKSRKVGIILALLSTIVPWPIAGVHKFYLGQPVWGVIYLLLWNTPIPSIACAIDAVWYFVQGEEQFNAQFNNIESDPHTVYRKQIEPLQVNVISQGLRELDKLREEGLVSDYEFEQKRRNLLDKIN</sequence>
<reference evidence="7 8" key="1">
    <citation type="submission" date="2007-03" db="EMBL/GenBank/DDBJ databases">
        <authorList>
            <person name="Stal L."/>
            <person name="Ferriera S."/>
            <person name="Johnson J."/>
            <person name="Kravitz S."/>
            <person name="Beeson K."/>
            <person name="Sutton G."/>
            <person name="Rogers Y.-H."/>
            <person name="Friedman R."/>
            <person name="Frazier M."/>
            <person name="Venter J.C."/>
        </authorList>
    </citation>
    <scope>NUCLEOTIDE SEQUENCE [LARGE SCALE GENOMIC DNA]</scope>
    <source>
        <strain evidence="7 8">CCY0110</strain>
    </source>
</reference>
<comment type="subcellular location">
    <subcellularLocation>
        <location evidence="1">Membrane</location>
        <topology evidence="1">Multi-pass membrane protein</topology>
    </subcellularLocation>
</comment>
<dbReference type="InterPro" id="IPR007829">
    <property type="entry name" value="TM2"/>
</dbReference>